<keyword evidence="3" id="KW-1185">Reference proteome</keyword>
<evidence type="ECO:0008006" key="4">
    <source>
        <dbReference type="Google" id="ProtNLM"/>
    </source>
</evidence>
<accession>A0A840EFE0</accession>
<dbReference type="EMBL" id="JACIFF010000005">
    <property type="protein sequence ID" value="MBB4079646.1"/>
    <property type="molecule type" value="Genomic_DNA"/>
</dbReference>
<keyword evidence="1" id="KW-1133">Transmembrane helix</keyword>
<keyword evidence="1" id="KW-0812">Transmembrane</keyword>
<proteinExistence type="predicted"/>
<reference evidence="2 3" key="1">
    <citation type="submission" date="2020-08" db="EMBL/GenBank/DDBJ databases">
        <title>Genomic Encyclopedia of Type Strains, Phase IV (KMG-IV): sequencing the most valuable type-strain genomes for metagenomic binning, comparative biology and taxonomic classification.</title>
        <authorList>
            <person name="Goeker M."/>
        </authorList>
    </citation>
    <scope>NUCLEOTIDE SEQUENCE [LARGE SCALE GENOMIC DNA]</scope>
    <source>
        <strain evidence="2 3">DSM 105137</strain>
    </source>
</reference>
<dbReference type="AlphaFoldDB" id="A0A840EFE0"/>
<sequence>MGVLYTAVQHAHSGLRWVVLILLIAAIGRAASRRRTGVVYPGKDKLALFSLISVHIQLLLGLALFLWLSPYGITADPIEGGGSAVAKYYNYVHWWTMLIAVVLITVGYSKAKRQAELNKGWKTIGIYYLVGLLIILAGIPWPFYPGLESVGWG</sequence>
<organism evidence="2 3">
    <name type="scientific">Neolewinella aquimaris</name>
    <dbReference type="NCBI Taxonomy" id="1835722"/>
    <lineage>
        <taxon>Bacteria</taxon>
        <taxon>Pseudomonadati</taxon>
        <taxon>Bacteroidota</taxon>
        <taxon>Saprospiria</taxon>
        <taxon>Saprospirales</taxon>
        <taxon>Lewinellaceae</taxon>
        <taxon>Neolewinella</taxon>
    </lineage>
</organism>
<feature type="transmembrane region" description="Helical" evidence="1">
    <location>
        <begin position="126"/>
        <end position="144"/>
    </location>
</feature>
<keyword evidence="1" id="KW-0472">Membrane</keyword>
<protein>
    <recommendedName>
        <fullName evidence="4">Cytochrome B</fullName>
    </recommendedName>
</protein>
<name>A0A840EFE0_9BACT</name>
<feature type="transmembrane region" description="Helical" evidence="1">
    <location>
        <begin position="88"/>
        <end position="106"/>
    </location>
</feature>
<evidence type="ECO:0000313" key="2">
    <source>
        <dbReference type="EMBL" id="MBB4079646.1"/>
    </source>
</evidence>
<feature type="transmembrane region" description="Helical" evidence="1">
    <location>
        <begin position="46"/>
        <end position="68"/>
    </location>
</feature>
<evidence type="ECO:0000313" key="3">
    <source>
        <dbReference type="Proteomes" id="UP000576209"/>
    </source>
</evidence>
<gene>
    <name evidence="2" type="ORF">GGR28_002271</name>
</gene>
<dbReference type="Proteomes" id="UP000576209">
    <property type="component" value="Unassembled WGS sequence"/>
</dbReference>
<feature type="transmembrane region" description="Helical" evidence="1">
    <location>
        <begin position="14"/>
        <end position="31"/>
    </location>
</feature>
<dbReference type="RefSeq" id="WP_183495880.1">
    <property type="nucleotide sequence ID" value="NZ_JACIFF010000005.1"/>
</dbReference>
<evidence type="ECO:0000256" key="1">
    <source>
        <dbReference type="SAM" id="Phobius"/>
    </source>
</evidence>
<comment type="caution">
    <text evidence="2">The sequence shown here is derived from an EMBL/GenBank/DDBJ whole genome shotgun (WGS) entry which is preliminary data.</text>
</comment>